<dbReference type="GO" id="GO:0003723">
    <property type="term" value="F:RNA binding"/>
    <property type="evidence" value="ECO:0007669"/>
    <property type="project" value="InterPro"/>
</dbReference>
<dbReference type="AlphaFoldDB" id="A0A423NRE4"/>
<dbReference type="GO" id="GO:0004826">
    <property type="term" value="F:phenylalanine-tRNA ligase activity"/>
    <property type="evidence" value="ECO:0007669"/>
    <property type="project" value="InterPro"/>
</dbReference>
<evidence type="ECO:0000313" key="3">
    <source>
        <dbReference type="Proteomes" id="UP000284207"/>
    </source>
</evidence>
<dbReference type="Pfam" id="PF03483">
    <property type="entry name" value="B3_4"/>
    <property type="match status" value="1"/>
</dbReference>
<dbReference type="RefSeq" id="WP_083353076.1">
    <property type="nucleotide sequence ID" value="NZ_CP107544.1"/>
</dbReference>
<dbReference type="InterPro" id="IPR005146">
    <property type="entry name" value="B3/B4_tRNA-bd"/>
</dbReference>
<evidence type="ECO:0000259" key="1">
    <source>
        <dbReference type="SMART" id="SM00873"/>
    </source>
</evidence>
<sequence length="231" mass="24883">MLSVVPSIDPAVAQLAPGFRALSIVVQAAPILDAEVAGVALARACQAVAAGGPQWAPAHLQAWADVFRQFGAKPQRTPCSAEALRKRVLRDGNLPSIDPVVDLYNAISLEYAIPVGGENAQAYVGSPRLVVADGSEPFDTMKEGQPAHEFPDAGEVVWRDDQGVTCRRWNWRQGVRTRLDAQAQHMWFILESLPAMPLEALTEAGDRLIEGLQQMMPGAEIESMLIGPGAR</sequence>
<accession>A0A423NRE4</accession>
<feature type="domain" description="B3/B4 tRNA-binding" evidence="1">
    <location>
        <begin position="61"/>
        <end position="217"/>
    </location>
</feature>
<dbReference type="SMART" id="SM00873">
    <property type="entry name" value="B3_4"/>
    <property type="match status" value="1"/>
</dbReference>
<dbReference type="PANTHER" id="PTHR39209:SF2">
    <property type="entry name" value="CYTOPLASMIC PROTEIN"/>
    <property type="match status" value="1"/>
</dbReference>
<dbReference type="SUPFAM" id="SSF56037">
    <property type="entry name" value="PheT/TilS domain"/>
    <property type="match status" value="1"/>
</dbReference>
<dbReference type="PANTHER" id="PTHR39209">
    <property type="match status" value="1"/>
</dbReference>
<reference evidence="2 3" key="1">
    <citation type="submission" date="2016-10" db="EMBL/GenBank/DDBJ databases">
        <title>Comparative genome analysis of multiple Pseudomonas spp. focuses on biocontrol and plant growth promoting traits.</title>
        <authorList>
            <person name="Tao X.-Y."/>
            <person name="Taylor C.G."/>
        </authorList>
    </citation>
    <scope>NUCLEOTIDE SEQUENCE [LARGE SCALE GENOMIC DNA]</scope>
    <source>
        <strain evidence="2 3">36B3</strain>
    </source>
</reference>
<dbReference type="Gene3D" id="3.50.40.10">
    <property type="entry name" value="Phenylalanyl-trna Synthetase, Chain B, domain 3"/>
    <property type="match status" value="1"/>
</dbReference>
<comment type="caution">
    <text evidence="2">The sequence shown here is derived from an EMBL/GenBank/DDBJ whole genome shotgun (WGS) entry which is preliminary data.</text>
</comment>
<dbReference type="EMBL" id="MOCA01000004">
    <property type="protein sequence ID" value="ROO00827.1"/>
    <property type="molecule type" value="Genomic_DNA"/>
</dbReference>
<dbReference type="Proteomes" id="UP000284207">
    <property type="component" value="Unassembled WGS sequence"/>
</dbReference>
<gene>
    <name evidence="2" type="ORF">BK674_09710</name>
</gene>
<protein>
    <recommendedName>
        <fullName evidence="1">B3/B4 tRNA-binding domain-containing protein</fullName>
    </recommendedName>
</protein>
<name>A0A423NRE4_9PSED</name>
<dbReference type="InterPro" id="IPR020825">
    <property type="entry name" value="Phe-tRNA_synthase-like_B3/B4"/>
</dbReference>
<organism evidence="2 3">
    <name type="scientific">Pseudomonas moraviensis</name>
    <dbReference type="NCBI Taxonomy" id="321662"/>
    <lineage>
        <taxon>Bacteria</taxon>
        <taxon>Pseudomonadati</taxon>
        <taxon>Pseudomonadota</taxon>
        <taxon>Gammaproteobacteria</taxon>
        <taxon>Pseudomonadales</taxon>
        <taxon>Pseudomonadaceae</taxon>
        <taxon>Pseudomonas</taxon>
    </lineage>
</organism>
<evidence type="ECO:0000313" key="2">
    <source>
        <dbReference type="EMBL" id="ROO00827.1"/>
    </source>
</evidence>
<proteinExistence type="predicted"/>